<organism evidence="2 3">
    <name type="scientific">Sphagnum jensenii</name>
    <dbReference type="NCBI Taxonomy" id="128206"/>
    <lineage>
        <taxon>Eukaryota</taxon>
        <taxon>Viridiplantae</taxon>
        <taxon>Streptophyta</taxon>
        <taxon>Embryophyta</taxon>
        <taxon>Bryophyta</taxon>
        <taxon>Sphagnophytina</taxon>
        <taxon>Sphagnopsida</taxon>
        <taxon>Sphagnales</taxon>
        <taxon>Sphagnaceae</taxon>
        <taxon>Sphagnum</taxon>
    </lineage>
</organism>
<reference evidence="2" key="1">
    <citation type="submission" date="2024-03" db="EMBL/GenBank/DDBJ databases">
        <authorList>
            <consortium name="ELIXIR-Norway"/>
            <consortium name="Elixir Norway"/>
        </authorList>
    </citation>
    <scope>NUCLEOTIDE SEQUENCE</scope>
</reference>
<feature type="transmembrane region" description="Helical" evidence="1">
    <location>
        <begin position="42"/>
        <end position="75"/>
    </location>
</feature>
<evidence type="ECO:0000313" key="2">
    <source>
        <dbReference type="EMBL" id="CAK9875441.1"/>
    </source>
</evidence>
<proteinExistence type="predicted"/>
<keyword evidence="1" id="KW-1133">Transmembrane helix</keyword>
<evidence type="ECO:0000313" key="3">
    <source>
        <dbReference type="Proteomes" id="UP001497522"/>
    </source>
</evidence>
<evidence type="ECO:0000256" key="1">
    <source>
        <dbReference type="SAM" id="Phobius"/>
    </source>
</evidence>
<name>A0ABP1BJJ3_9BRYO</name>
<keyword evidence="1" id="KW-0472">Membrane</keyword>
<protein>
    <submittedName>
        <fullName evidence="2">Uncharacterized protein</fullName>
    </submittedName>
</protein>
<accession>A0ABP1BJJ3</accession>
<keyword evidence="1" id="KW-0812">Transmembrane</keyword>
<gene>
    <name evidence="2" type="ORF">CSSPJE1EN2_LOCUS17690</name>
</gene>
<feature type="transmembrane region" description="Helical" evidence="1">
    <location>
        <begin position="6"/>
        <end position="30"/>
    </location>
</feature>
<sequence length="746" mass="81770">MADLVIMAAVHVVVAAVVVVALVFMADLVIMAAVHVVVADVVVVIVVFMADLVIMAAVHVVVVAVVVVVVMVAVIHSRCCCTHQSHATSGHPAAPAAMIHELPLLRPQLLAASSVADTTAAAAAADVDSLDPTRLAPQARTKLILDIDISFNKCGDNFHRVKVCERVLGSLQELDEFLPVSAAIPAAAACSQDPLQRRDHPARNENESAAVPGNPITLIQPPLAVEIPTPVVTVAVLEEQPLRVSIVAEVEIGSGIAERFLRDLGKLVLRLLSTKFTLTFSKPDVSERLLKAALEFNILELAKLVVVVEPCRMSNNRCLDSETVVAKVIKCASMVEFITFLFEICQNPLMKLHSRATALVQPNLIQIDLNKFWLLHDRIRDHYSELFATYVGGCDEFSSFCQNVRTDHDNTLEWYSDGFSKTHEVTTSSDEWNLTAQVVGLQAPEKWLKHAEARRSVAVQTVRLQVSLQSAVTGACSIAIGVRNVQVKVLKNAADSDLLHTADHDNSYLSDLISGLFVSHITVSVRPEVERKQVKFMALGLASPNEPHDISAAETIGSSTTFTASKNPGFALTAEKSSSTTIKLTTSDWHHEQTTQGADDEVTGTFCWNLRRLAGVPFNYRQPKCNKVINIRAFPIFERFKRLLAAAATSTSTSSSMLNLPFNRDGSVTFGEESPSCKMMKWTLANELAQKDVTWFVTVTVHLTMLNRSTGEGKTLEFRFCDHFKKKMMMMMMSTDAHVIQCNHTY</sequence>
<keyword evidence="3" id="KW-1185">Reference proteome</keyword>
<dbReference type="EMBL" id="OZ023705">
    <property type="protein sequence ID" value="CAK9875441.1"/>
    <property type="molecule type" value="Genomic_DNA"/>
</dbReference>
<dbReference type="PANTHER" id="PTHR31439:SF4">
    <property type="entry name" value="NEURONAL PAS DOMAIN PROTEIN"/>
    <property type="match status" value="1"/>
</dbReference>
<dbReference type="Proteomes" id="UP001497522">
    <property type="component" value="Chromosome 4"/>
</dbReference>
<dbReference type="PANTHER" id="PTHR31439">
    <property type="entry name" value="EXPRESSED PROTEIN"/>
    <property type="match status" value="1"/>
</dbReference>